<dbReference type="Proteomes" id="UP000637628">
    <property type="component" value="Unassembled WGS sequence"/>
</dbReference>
<dbReference type="InterPro" id="IPR024983">
    <property type="entry name" value="CHAT_dom"/>
</dbReference>
<name>A0ABQ3Z0W6_9ACTN</name>
<protein>
    <recommendedName>
        <fullName evidence="2">CHAT domain-containing protein</fullName>
    </recommendedName>
</protein>
<gene>
    <name evidence="3" type="ORF">Adu01nite_48080</name>
</gene>
<sequence length="922" mass="101605">MSAFSDRIEDFVGEFDVDDLILRYDVDFDVPLRNEYALGILRMAKAFEQVRSSDRGALARRVGAYWCDIVLCDMVYDHWAALRLIEASASDAAALLGAVQEDPDAASFHAYAAARWQDMTGKIRYRMGSYTRARIAFDTAVEVGEQHRLWWALPDMRSNAQRGRYEESRLSGTPDIDGLIERLTAECDRIKADAPFYGVVIGDASPEASARHREYLRGYSSVLHNLALAFKDKYVKHGAEGDRKQSLATTRESIRISYVLGDQFRIFQSLNNQALLEPDRAPALFRRLSTEPYIRGQLIARQHLARTASGMDAVTGLGELLDDLIAAAREHGSTGIDVHIAPFTMDLYAKAVENVLEDPESGLNARQREDLTEGLASKRFLMAESVRRVVAMPQYKQSYSKTIRPMYLQRIADRVASIVPASAVAAASDLAAAEVEPAEEAFSLVEASSARELLDMLSTASLPELPPLPPPSADATKRDLPEATEQAVRPELGPAGDRAFVATAEVGKRRALVRRGAVRRAVGATAEAVKEQLTARETQFEEAFARNPIEGTPADPEISQRVKMFTVNNPDTCVVRYFTYGAAVPTQLGAFIVRHGKMRQVTGIDYASVERLAKDIGTDSAPKRDQCIAIWETLLAPIWDEIRRPDEPGHLVLIPTDDLFAIPLHLAWEPDSDLPLAARLPMSQSVSATAFVTRGRNFLRRQPVSMSDDLAAIVVADAEAREGRRGVCGAELLESDWPDEHMIILGDRLTSLDGVTRHFRADTEGFRQLVRAKPEFFVYAGHGNFNPDFTSLGPYLELDGMVLTQYDIALRLRLPRNKLAVLGACLAGQGAKTDSGEVSGFLRSLMATGAGAIGMPLWSVSDGVMIRTVGALLAASRRDARPSGTGVFEPVQALYERYRHVAALDGLNADELIEYLPFCLYL</sequence>
<keyword evidence="4" id="KW-1185">Reference proteome</keyword>
<dbReference type="RefSeq" id="WP_203729356.1">
    <property type="nucleotide sequence ID" value="NZ_BAAATX010000006.1"/>
</dbReference>
<comment type="caution">
    <text evidence="3">The sequence shown here is derived from an EMBL/GenBank/DDBJ whole genome shotgun (WGS) entry which is preliminary data.</text>
</comment>
<dbReference type="EMBL" id="BOML01000038">
    <property type="protein sequence ID" value="GIE03458.1"/>
    <property type="molecule type" value="Genomic_DNA"/>
</dbReference>
<dbReference type="Pfam" id="PF12770">
    <property type="entry name" value="CHAT"/>
    <property type="match status" value="1"/>
</dbReference>
<evidence type="ECO:0000313" key="3">
    <source>
        <dbReference type="EMBL" id="GIE03458.1"/>
    </source>
</evidence>
<feature type="domain" description="CHAT" evidence="2">
    <location>
        <begin position="629"/>
        <end position="865"/>
    </location>
</feature>
<evidence type="ECO:0000256" key="1">
    <source>
        <dbReference type="SAM" id="MobiDB-lite"/>
    </source>
</evidence>
<reference evidence="3 4" key="1">
    <citation type="submission" date="2021-01" db="EMBL/GenBank/DDBJ databases">
        <title>Whole genome shotgun sequence of Actinoplanes durhamensis NBRC 14914.</title>
        <authorList>
            <person name="Komaki H."/>
            <person name="Tamura T."/>
        </authorList>
    </citation>
    <scope>NUCLEOTIDE SEQUENCE [LARGE SCALE GENOMIC DNA]</scope>
    <source>
        <strain evidence="3 4">NBRC 14914</strain>
    </source>
</reference>
<evidence type="ECO:0000313" key="4">
    <source>
        <dbReference type="Proteomes" id="UP000637628"/>
    </source>
</evidence>
<proteinExistence type="predicted"/>
<accession>A0ABQ3Z0W6</accession>
<organism evidence="3 4">
    <name type="scientific">Paractinoplanes durhamensis</name>
    <dbReference type="NCBI Taxonomy" id="113563"/>
    <lineage>
        <taxon>Bacteria</taxon>
        <taxon>Bacillati</taxon>
        <taxon>Actinomycetota</taxon>
        <taxon>Actinomycetes</taxon>
        <taxon>Micromonosporales</taxon>
        <taxon>Micromonosporaceae</taxon>
        <taxon>Paractinoplanes</taxon>
    </lineage>
</organism>
<feature type="region of interest" description="Disordered" evidence="1">
    <location>
        <begin position="461"/>
        <end position="485"/>
    </location>
</feature>
<evidence type="ECO:0000259" key="2">
    <source>
        <dbReference type="Pfam" id="PF12770"/>
    </source>
</evidence>